<feature type="domain" description="N-acetyltransferase" evidence="16">
    <location>
        <begin position="534"/>
        <end position="770"/>
    </location>
</feature>
<evidence type="ECO:0000259" key="15">
    <source>
        <dbReference type="Pfam" id="PF08351"/>
    </source>
</evidence>
<feature type="coiled-coil region" evidence="11">
    <location>
        <begin position="918"/>
        <end position="980"/>
    </location>
</feature>
<feature type="binding site" evidence="10">
    <location>
        <position position="475"/>
    </location>
    <ligand>
        <name>ATP</name>
        <dbReference type="ChEBI" id="CHEBI:30616"/>
    </ligand>
</feature>
<comment type="catalytic activity">
    <reaction evidence="10">
        <text>a cytidine in 18S rRNA + acetyl-CoA + ATP + H2O = an N(4)-acetylcytidine in 18S rRNA + ADP + phosphate + CoA + H(+)</text>
        <dbReference type="Rhea" id="RHEA:51424"/>
        <dbReference type="Rhea" id="RHEA-COMP:13575"/>
        <dbReference type="Rhea" id="RHEA-COMP:13576"/>
        <dbReference type="ChEBI" id="CHEBI:15377"/>
        <dbReference type="ChEBI" id="CHEBI:15378"/>
        <dbReference type="ChEBI" id="CHEBI:30616"/>
        <dbReference type="ChEBI" id="CHEBI:43474"/>
        <dbReference type="ChEBI" id="CHEBI:57287"/>
        <dbReference type="ChEBI" id="CHEBI:57288"/>
        <dbReference type="ChEBI" id="CHEBI:74900"/>
        <dbReference type="ChEBI" id="CHEBI:82748"/>
        <dbReference type="ChEBI" id="CHEBI:456216"/>
    </reaction>
</comment>
<sequence length="1071" mass="115895">MRKKVDSRIRTLVENSVKTGQRSLFVIVGDKGRDQVVNLHYMLSKTVVKARPSVLWCYKKELYLSSHKKKRMKQIKKMAQRGLLDPEKEDPFSLFVASTNIRYCYYSDTHKILGNTYGMLVLQDFEALTPNLLARTVETVEGGGIVVLLLSNLSSLSQLYSLTMDVHSRLRTESHQTVTGRFNERLVLSLASCPNCILMDDELNILPTSTHVKYIQPLPTNPDGSVAVELPQAAAAAELRELSDSLADTQPAGALVGKCRTLDQAKAVVTFLDAASEKTLRSTVALTAARGRGKSAALGLAIAGALALGYSNIFVTAPSPENLRTLFEFVFKGLDELDYKEHIDYDLVESTNPAFGKAVVRVNVFRNHRQTVQYIQPQHHAKLAQAELLVIDEAAAIPLPLVKAMLGPYLVFLCSTVNGYEGTGRSLSLKLIQQLRQQGAKLASGEGKAGGAGAADGVGGGMRTFREVILGEPIRYSLGDKVERWLNDLLCLDAAEHTPPPPARLPHPDECDLYYVERDTLFSYHKASETFLQRMMALYVASHYKNTPNDLILMSDAPAHHLFVLLGPVDETQNALPDVLAVVQVALEGAISRRSVQASLAAGQLPQGDLIPWTVGQQYQDSEFPQLSGARVVRIAVHPEVPRAGYGTRALEQLRRYYEGEIADVMSEDEEGAAAGGAAPAGNRSSNGPAAAAQAGGLLSEELKPRAGLPPLLVNLAERPAERLHYLGVSFGLTQTLYSFWRRSAFQPVYLRQTPSDVTGEHTVIMLRPLRSVDVADTAWLAPFVTDFRGRFMQLLGGAFRGFAPALVLSILDPKLTWSEAEQQAAVQQGVVVRKADGSGLSPYDLKRLQAYANSLVDHHLILDLMPPLAANYFAGRLPAPLSYSQAAILAAVGLQQHEIGKLEETLGLPASQALALFNKAVRRLHGLLRAAKEAEAERSLPRPAMAAAAARAAQLAPHEAELDAELDEAAEEIKAAMREQFRPEDLAQFAIAGDADFEGAVGGGAALRPGGLVTVKGDKKRAADGGSGSGSGKKEGGRKDARQQQQGGGGGKKHKSGGGDGRQQKKKSRQ</sequence>
<feature type="binding site" evidence="10">
    <location>
        <position position="743"/>
    </location>
    <ligand>
        <name>acetyl-CoA</name>
        <dbReference type="ChEBI" id="CHEBI:57288"/>
    </ligand>
</feature>
<evidence type="ECO:0000313" key="18">
    <source>
        <dbReference type="EMBL" id="PRW57974.1"/>
    </source>
</evidence>
<comment type="caution">
    <text evidence="18">The sequence shown here is derived from an EMBL/GenBank/DDBJ whole genome shotgun (WGS) entry which is preliminary data.</text>
</comment>
<dbReference type="HAMAP" id="MF_03211">
    <property type="entry name" value="RNA_acetyltr_Nat10"/>
    <property type="match status" value="1"/>
</dbReference>
<accession>A0A2P6TV99</accession>
<dbReference type="InterPro" id="IPR033688">
    <property type="entry name" value="NAT10"/>
</dbReference>
<evidence type="ECO:0000256" key="2">
    <source>
        <dbReference type="ARBA" id="ARBA00022552"/>
    </source>
</evidence>
<evidence type="ECO:0000313" key="19">
    <source>
        <dbReference type="Proteomes" id="UP000239899"/>
    </source>
</evidence>
<keyword evidence="13" id="KW-1133">Transmembrane helix</keyword>
<keyword evidence="7 10" id="KW-0539">Nucleus</keyword>
<keyword evidence="11" id="KW-0175">Coiled coil</keyword>
<dbReference type="Pfam" id="PF13718">
    <property type="entry name" value="GNAT_acetyltr_2"/>
    <property type="match status" value="1"/>
</dbReference>
<dbReference type="GO" id="GO:0005730">
    <property type="term" value="C:nucleolus"/>
    <property type="evidence" value="ECO:0007669"/>
    <property type="project" value="UniProtKB-SubCell"/>
</dbReference>
<dbReference type="PANTHER" id="PTHR10925:SF5">
    <property type="entry name" value="RNA CYTIDINE ACETYLTRANSFERASE"/>
    <property type="match status" value="1"/>
</dbReference>
<dbReference type="Gene3D" id="3.40.630.30">
    <property type="match status" value="1"/>
</dbReference>
<evidence type="ECO:0000256" key="1">
    <source>
        <dbReference type="ARBA" id="ARBA00004604"/>
    </source>
</evidence>
<evidence type="ECO:0000259" key="14">
    <source>
        <dbReference type="Pfam" id="PF05127"/>
    </source>
</evidence>
<dbReference type="GO" id="GO:0030686">
    <property type="term" value="C:90S preribosome"/>
    <property type="evidence" value="ECO:0007669"/>
    <property type="project" value="TreeGrafter"/>
</dbReference>
<dbReference type="InterPro" id="IPR007807">
    <property type="entry name" value="TcmA/NAT10_helicase"/>
</dbReference>
<dbReference type="EMBL" id="LHPG02000006">
    <property type="protein sequence ID" value="PRW57974.1"/>
    <property type="molecule type" value="Genomic_DNA"/>
</dbReference>
<evidence type="ECO:0000256" key="5">
    <source>
        <dbReference type="ARBA" id="ARBA00022741"/>
    </source>
</evidence>
<dbReference type="STRING" id="3076.A0A2P6TV99"/>
<dbReference type="GO" id="GO:0051391">
    <property type="term" value="P:tRNA acetylation"/>
    <property type="evidence" value="ECO:0007669"/>
    <property type="project" value="UniProtKB-UniRule"/>
</dbReference>
<dbReference type="GO" id="GO:0000049">
    <property type="term" value="F:tRNA binding"/>
    <property type="evidence" value="ECO:0007669"/>
    <property type="project" value="TreeGrafter"/>
</dbReference>
<evidence type="ECO:0000256" key="4">
    <source>
        <dbReference type="ARBA" id="ARBA00022694"/>
    </source>
</evidence>
<dbReference type="Gene3D" id="3.40.50.300">
    <property type="entry name" value="P-loop containing nucleotide triphosphate hydrolases"/>
    <property type="match status" value="1"/>
</dbReference>
<keyword evidence="19" id="KW-1185">Reference proteome</keyword>
<dbReference type="EC" id="2.3.1.-" evidence="10"/>
<dbReference type="InterPro" id="IPR013562">
    <property type="entry name" value="TmcA/NAT10_N"/>
</dbReference>
<dbReference type="InterPro" id="IPR027417">
    <property type="entry name" value="P-loop_NTPase"/>
</dbReference>
<dbReference type="GO" id="GO:0005524">
    <property type="term" value="F:ATP binding"/>
    <property type="evidence" value="ECO:0007669"/>
    <property type="project" value="UniProtKB-UniRule"/>
</dbReference>
<dbReference type="GO" id="GO:0051392">
    <property type="term" value="F:tRNA cytidine N4-acetyltransferase activity"/>
    <property type="evidence" value="ECO:0007669"/>
    <property type="project" value="RHEA"/>
</dbReference>
<dbReference type="GO" id="GO:1904812">
    <property type="term" value="P:rRNA acetylation involved in maturation of SSU-rRNA"/>
    <property type="evidence" value="ECO:0007669"/>
    <property type="project" value="InterPro"/>
</dbReference>
<comment type="catalytic activity">
    <reaction evidence="10">
        <text>a cytidine in tRNA + acetyl-CoA + ATP + H2O = an N(4)-acetylcytidine in tRNA + ADP + phosphate + CoA + H(+)</text>
        <dbReference type="Rhea" id="RHEA:53876"/>
        <dbReference type="Rhea" id="RHEA-COMP:13670"/>
        <dbReference type="Rhea" id="RHEA-COMP:13671"/>
        <dbReference type="ChEBI" id="CHEBI:15377"/>
        <dbReference type="ChEBI" id="CHEBI:15378"/>
        <dbReference type="ChEBI" id="CHEBI:30616"/>
        <dbReference type="ChEBI" id="CHEBI:43474"/>
        <dbReference type="ChEBI" id="CHEBI:57287"/>
        <dbReference type="ChEBI" id="CHEBI:57288"/>
        <dbReference type="ChEBI" id="CHEBI:74900"/>
        <dbReference type="ChEBI" id="CHEBI:82748"/>
        <dbReference type="ChEBI" id="CHEBI:456216"/>
    </reaction>
</comment>
<feature type="compositionally biased region" description="Low complexity" evidence="12">
    <location>
        <begin position="676"/>
        <end position="693"/>
    </location>
</feature>
<feature type="domain" description="TmcA/NAT10 N-terminal" evidence="15">
    <location>
        <begin position="1"/>
        <end position="200"/>
    </location>
</feature>
<feature type="domain" description="Possible tRNA binding" evidence="17">
    <location>
        <begin position="780"/>
        <end position="998"/>
    </location>
</feature>
<keyword evidence="4 10" id="KW-0819">tRNA processing</keyword>
<evidence type="ECO:0000259" key="16">
    <source>
        <dbReference type="Pfam" id="PF13718"/>
    </source>
</evidence>
<gene>
    <name evidence="18" type="ORF">C2E21_3506</name>
</gene>
<feature type="compositionally biased region" description="Basic and acidic residues" evidence="12">
    <location>
        <begin position="1033"/>
        <end position="1043"/>
    </location>
</feature>
<comment type="subcellular location">
    <subcellularLocation>
        <location evidence="1 10">Nucleus</location>
        <location evidence="1 10">Nucleolus</location>
    </subcellularLocation>
</comment>
<keyword evidence="2 10" id="KW-0698">rRNA processing</keyword>
<dbReference type="Pfam" id="PF13725">
    <property type="entry name" value="tRNA_bind_2"/>
    <property type="match status" value="1"/>
</dbReference>
<comment type="similarity">
    <text evidence="10">Belongs to the RNA cytidine acetyltransferase family. NAT10 subfamily.</text>
</comment>
<evidence type="ECO:0000256" key="9">
    <source>
        <dbReference type="ARBA" id="ARBA00068357"/>
    </source>
</evidence>
<feature type="region of interest" description="Disordered" evidence="12">
    <location>
        <begin position="670"/>
        <end position="693"/>
    </location>
</feature>
<dbReference type="Pfam" id="PF08351">
    <property type="entry name" value="TmcA_N"/>
    <property type="match status" value="1"/>
</dbReference>
<keyword evidence="5 10" id="KW-0547">Nucleotide-binding</keyword>
<feature type="binding site" evidence="10">
    <location>
        <begin position="635"/>
        <end position="637"/>
    </location>
    <ligand>
        <name>acetyl-CoA</name>
        <dbReference type="ChEBI" id="CHEBI:57288"/>
    </ligand>
</feature>
<evidence type="ECO:0000256" key="8">
    <source>
        <dbReference type="ARBA" id="ARBA00023315"/>
    </source>
</evidence>
<feature type="region of interest" description="Disordered" evidence="12">
    <location>
        <begin position="1015"/>
        <end position="1071"/>
    </location>
</feature>
<feature type="transmembrane region" description="Helical" evidence="13">
    <location>
        <begin position="296"/>
        <end position="315"/>
    </location>
</feature>
<feature type="binding site" evidence="10">
    <location>
        <begin position="642"/>
        <end position="648"/>
    </location>
    <ligand>
        <name>acetyl-CoA</name>
        <dbReference type="ChEBI" id="CHEBI:57288"/>
    </ligand>
</feature>
<evidence type="ECO:0000256" key="3">
    <source>
        <dbReference type="ARBA" id="ARBA00022679"/>
    </source>
</evidence>
<keyword evidence="8 10" id="KW-0012">Acyltransferase</keyword>
<dbReference type="Proteomes" id="UP000239899">
    <property type="component" value="Unassembled WGS sequence"/>
</dbReference>
<dbReference type="FunFam" id="3.40.50.300:FF:002218">
    <property type="entry name" value="tRNA(Met) cytidine acetyltransferase TmcA"/>
    <property type="match status" value="1"/>
</dbReference>
<evidence type="ECO:0000256" key="7">
    <source>
        <dbReference type="ARBA" id="ARBA00023242"/>
    </source>
</evidence>
<dbReference type="Gene3D" id="3.40.50.11040">
    <property type="match status" value="1"/>
</dbReference>
<evidence type="ECO:0000259" key="17">
    <source>
        <dbReference type="Pfam" id="PF13725"/>
    </source>
</evidence>
<dbReference type="InterPro" id="IPR027992">
    <property type="entry name" value="tRNA_bind_dom"/>
</dbReference>
<dbReference type="Pfam" id="PF05127">
    <property type="entry name" value="NAT10_TcmA_helicase"/>
    <property type="match status" value="1"/>
</dbReference>
<proteinExistence type="inferred from homology"/>
<dbReference type="GO" id="GO:1990883">
    <property type="term" value="F:18S rRNA cytidine N-acetyltransferase activity"/>
    <property type="evidence" value="ECO:0007669"/>
    <property type="project" value="TreeGrafter"/>
</dbReference>
<evidence type="ECO:0000256" key="11">
    <source>
        <dbReference type="SAM" id="Coils"/>
    </source>
</evidence>
<evidence type="ECO:0000256" key="10">
    <source>
        <dbReference type="HAMAP-Rule" id="MF_03211"/>
    </source>
</evidence>
<keyword evidence="13" id="KW-0812">Transmembrane</keyword>
<name>A0A2P6TV99_CHLSO</name>
<dbReference type="InterPro" id="IPR000182">
    <property type="entry name" value="GNAT_dom"/>
</dbReference>
<protein>
    <recommendedName>
        <fullName evidence="9 10">RNA cytidine acetyltransferase</fullName>
        <ecNumber evidence="10">2.3.1.-</ecNumber>
    </recommendedName>
    <alternativeName>
        <fullName evidence="10">18S rRNA cytosine acetyltransferase</fullName>
    </alternativeName>
</protein>
<feature type="domain" description="TcmA/NAT10 helicase" evidence="14">
    <location>
        <begin position="286"/>
        <end position="493"/>
    </location>
</feature>
<organism evidence="18 19">
    <name type="scientific">Chlorella sorokiniana</name>
    <name type="common">Freshwater green alga</name>
    <dbReference type="NCBI Taxonomy" id="3076"/>
    <lineage>
        <taxon>Eukaryota</taxon>
        <taxon>Viridiplantae</taxon>
        <taxon>Chlorophyta</taxon>
        <taxon>core chlorophytes</taxon>
        <taxon>Trebouxiophyceae</taxon>
        <taxon>Chlorellales</taxon>
        <taxon>Chlorellaceae</taxon>
        <taxon>Chlorella clade</taxon>
        <taxon>Chlorella</taxon>
    </lineage>
</organism>
<evidence type="ECO:0000256" key="6">
    <source>
        <dbReference type="ARBA" id="ARBA00022840"/>
    </source>
</evidence>
<keyword evidence="3 10" id="KW-0808">Transferase</keyword>
<dbReference type="InterPro" id="IPR032672">
    <property type="entry name" value="TmcA/NAT10/Kre33"/>
</dbReference>
<dbReference type="PANTHER" id="PTHR10925">
    <property type="entry name" value="N-ACETYLTRANSFERASE 10"/>
    <property type="match status" value="1"/>
</dbReference>
<evidence type="ECO:0000256" key="12">
    <source>
        <dbReference type="SAM" id="MobiDB-lite"/>
    </source>
</evidence>
<dbReference type="OrthoDB" id="10067491at2759"/>
<feature type="binding site" evidence="10">
    <location>
        <begin position="291"/>
        <end position="300"/>
    </location>
    <ligand>
        <name>ATP</name>
        <dbReference type="ChEBI" id="CHEBI:30616"/>
    </ligand>
</feature>
<keyword evidence="6 10" id="KW-0067">ATP-binding</keyword>
<reference evidence="18 19" key="1">
    <citation type="journal article" date="2018" name="Plant J.">
        <title>Genome sequences of Chlorella sorokiniana UTEX 1602 and Micractinium conductrix SAG 241.80: implications to maltose excretion by a green alga.</title>
        <authorList>
            <person name="Arriola M.B."/>
            <person name="Velmurugan N."/>
            <person name="Zhang Y."/>
            <person name="Plunkett M.H."/>
            <person name="Hondzo H."/>
            <person name="Barney B.M."/>
        </authorList>
    </citation>
    <scope>NUCLEOTIDE SEQUENCE [LARGE SCALE GENOMIC DNA]</scope>
    <source>
        <strain evidence="19">UTEX 1602</strain>
    </source>
</reference>
<keyword evidence="13" id="KW-0472">Membrane</keyword>
<dbReference type="AlphaFoldDB" id="A0A2P6TV99"/>
<comment type="function">
    <text evidence="10">RNA cytidine acetyltransferase with specificity toward both 18S rRNA and tRNAs. Catalyzes the formation of N(4)-acetylcytidine (ac4C) in 18S rRNA. Required for early nucleolar cleavages of precursor rRNA at sites A0, A1 and A2 during 18S rRNA synthesis. Catalyzes the formation of ac4C in serine and leucine tRNAs. Requires a tRNA-binding adapter protein for full tRNA acetyltransferase activity but not for 18S rRNA acetylation.</text>
</comment>
<evidence type="ECO:0000256" key="13">
    <source>
        <dbReference type="SAM" id="Phobius"/>
    </source>
</evidence>